<evidence type="ECO:0000313" key="3">
    <source>
        <dbReference type="Proteomes" id="UP000054783"/>
    </source>
</evidence>
<comment type="caution">
    <text evidence="2">The sequence shown here is derived from an EMBL/GenBank/DDBJ whole genome shotgun (WGS) entry which is preliminary data.</text>
</comment>
<dbReference type="EMBL" id="JYDQ01000046">
    <property type="protein sequence ID" value="KRY18510.1"/>
    <property type="molecule type" value="Genomic_DNA"/>
</dbReference>
<keyword evidence="3" id="KW-1185">Reference proteome</keyword>
<proteinExistence type="predicted"/>
<gene>
    <name evidence="2" type="ORF">T12_844</name>
</gene>
<dbReference type="SUPFAM" id="SSF57625">
    <property type="entry name" value="Invertebrate chitin-binding proteins"/>
    <property type="match status" value="1"/>
</dbReference>
<dbReference type="Proteomes" id="UP000054783">
    <property type="component" value="Unassembled WGS sequence"/>
</dbReference>
<feature type="compositionally biased region" description="Gly residues" evidence="1">
    <location>
        <begin position="306"/>
        <end position="325"/>
    </location>
</feature>
<protein>
    <recommendedName>
        <fullName evidence="4">Chitin-binding type-2 domain-containing protein</fullName>
    </recommendedName>
</protein>
<name>A0A0V1A239_9BILA</name>
<sequence length="358" mass="38812">MAHTFTRLADQTTPLHFQQYRLILISIILASIPIQTEVSCNITTFSTDLTGEACEIGLDLPIALTASTYLSCEKAASNEKATENNRGVWKKKECPKNMVFNMLMRQCQDHEMKSMLDDLAFCKESSSGDISKETDNSELKCNVEKSILLYDIHDMRIYYSCEQLFENSKCGTWKLEFCKKSMIFNATLQQCVEKNEETNDRDKSLRQGMMPYIPQYNSPYTVNPYAYVYAYPSTYGYANYGYMPYMPYLSVPQGLPFAYGTYPGGSTTIPMQALMQYYAMGLPYFAGRPGAGAPAPPAAPNAPAGGAPGGGAPAGGAPGGGGGLLDGIKDKIPGGGSLPKVPGLDKVPGVGGLLGKLG</sequence>
<reference evidence="2 3" key="1">
    <citation type="submission" date="2015-01" db="EMBL/GenBank/DDBJ databases">
        <title>Evolution of Trichinella species and genotypes.</title>
        <authorList>
            <person name="Korhonen P.K."/>
            <person name="Edoardo P."/>
            <person name="Giuseppe L.R."/>
            <person name="Gasser R.B."/>
        </authorList>
    </citation>
    <scope>NUCLEOTIDE SEQUENCE [LARGE SCALE GENOMIC DNA]</scope>
    <source>
        <strain evidence="2">ISS2496</strain>
    </source>
</reference>
<dbReference type="STRING" id="990121.A0A0V1A239"/>
<dbReference type="InterPro" id="IPR036508">
    <property type="entry name" value="Chitin-bd_dom_sf"/>
</dbReference>
<dbReference type="OrthoDB" id="5919547at2759"/>
<evidence type="ECO:0000313" key="2">
    <source>
        <dbReference type="EMBL" id="KRY18510.1"/>
    </source>
</evidence>
<organism evidence="2 3">
    <name type="scientific">Trichinella patagoniensis</name>
    <dbReference type="NCBI Taxonomy" id="990121"/>
    <lineage>
        <taxon>Eukaryota</taxon>
        <taxon>Metazoa</taxon>
        <taxon>Ecdysozoa</taxon>
        <taxon>Nematoda</taxon>
        <taxon>Enoplea</taxon>
        <taxon>Dorylaimia</taxon>
        <taxon>Trichinellida</taxon>
        <taxon>Trichinellidae</taxon>
        <taxon>Trichinella</taxon>
    </lineage>
</organism>
<accession>A0A0V1A239</accession>
<evidence type="ECO:0000256" key="1">
    <source>
        <dbReference type="SAM" id="MobiDB-lite"/>
    </source>
</evidence>
<feature type="region of interest" description="Disordered" evidence="1">
    <location>
        <begin position="295"/>
        <end position="345"/>
    </location>
</feature>
<dbReference type="AlphaFoldDB" id="A0A0V1A239"/>
<evidence type="ECO:0008006" key="4">
    <source>
        <dbReference type="Google" id="ProtNLM"/>
    </source>
</evidence>
<dbReference type="GO" id="GO:0008061">
    <property type="term" value="F:chitin binding"/>
    <property type="evidence" value="ECO:0007669"/>
    <property type="project" value="InterPro"/>
</dbReference>